<dbReference type="InterPro" id="IPR003593">
    <property type="entry name" value="AAA+_ATPase"/>
</dbReference>
<keyword evidence="3" id="KW-0547">Nucleotide-binding</keyword>
<comment type="caution">
    <text evidence="6">The sequence shown here is derived from an EMBL/GenBank/DDBJ whole genome shotgun (WGS) entry which is preliminary data.</text>
</comment>
<evidence type="ECO:0000256" key="3">
    <source>
        <dbReference type="ARBA" id="ARBA00022741"/>
    </source>
</evidence>
<dbReference type="InterPro" id="IPR027417">
    <property type="entry name" value="P-loop_NTPase"/>
</dbReference>
<dbReference type="InterPro" id="IPR050153">
    <property type="entry name" value="Metal_Ion_Import_ABC"/>
</dbReference>
<dbReference type="GO" id="GO:0005524">
    <property type="term" value="F:ATP binding"/>
    <property type="evidence" value="ECO:0007669"/>
    <property type="project" value="UniProtKB-KW"/>
</dbReference>
<gene>
    <name evidence="6" type="ORF">KME28_01855</name>
</gene>
<reference evidence="6" key="1">
    <citation type="submission" date="2021-05" db="EMBL/GenBank/DDBJ databases">
        <authorList>
            <person name="Pietrasiak N."/>
            <person name="Ward R."/>
            <person name="Stajich J.E."/>
            <person name="Kurbessoian T."/>
        </authorList>
    </citation>
    <scope>NUCLEOTIDE SEQUENCE</scope>
    <source>
        <strain evidence="6">HA4357-MV3</strain>
    </source>
</reference>
<organism evidence="6 7">
    <name type="scientific">Pelatocladus maniniholoensis HA4357-MV3</name>
    <dbReference type="NCBI Taxonomy" id="1117104"/>
    <lineage>
        <taxon>Bacteria</taxon>
        <taxon>Bacillati</taxon>
        <taxon>Cyanobacteriota</taxon>
        <taxon>Cyanophyceae</taxon>
        <taxon>Nostocales</taxon>
        <taxon>Nostocaceae</taxon>
        <taxon>Pelatocladus</taxon>
    </lineage>
</organism>
<dbReference type="Proteomes" id="UP000813215">
    <property type="component" value="Unassembled WGS sequence"/>
</dbReference>
<protein>
    <submittedName>
        <fullName evidence="6">Metal ABC transporter ATP-binding protein</fullName>
    </submittedName>
</protein>
<evidence type="ECO:0000313" key="7">
    <source>
        <dbReference type="Proteomes" id="UP000813215"/>
    </source>
</evidence>
<dbReference type="PANTHER" id="PTHR42734">
    <property type="entry name" value="METAL TRANSPORT SYSTEM ATP-BINDING PROTEIN TM_0124-RELATED"/>
    <property type="match status" value="1"/>
</dbReference>
<keyword evidence="2" id="KW-0813">Transport</keyword>
<dbReference type="CDD" id="cd03235">
    <property type="entry name" value="ABC_Metallic_Cations"/>
    <property type="match status" value="1"/>
</dbReference>
<sequence length="239" mass="26880">MVEVENLSVRYRGRYALEAISFKLEPSQIVGIIGPNGAGKSTMVKAMLGLIPIASGTVKFCDKPLRLNLSKVAYVPQRANIDWDYPTTVWNVVMMARTVKTGLFRKPSRMSEELAKAALERVGILDLRDRQIGELSGGQQQRVFLARSLAKQADLFIFDEPFTGIDRRTEDIIFEVFEELKVQGKTLLVINHDLGETLNYYDQLLLLNKQLIAFGCRQEVLTATNIQQTYGISLRLVVA</sequence>
<dbReference type="Gene3D" id="3.40.50.300">
    <property type="entry name" value="P-loop containing nucleotide triphosphate hydrolases"/>
    <property type="match status" value="1"/>
</dbReference>
<dbReference type="Pfam" id="PF00005">
    <property type="entry name" value="ABC_tran"/>
    <property type="match status" value="1"/>
</dbReference>
<evidence type="ECO:0000256" key="2">
    <source>
        <dbReference type="ARBA" id="ARBA00022448"/>
    </source>
</evidence>
<keyword evidence="4 6" id="KW-0067">ATP-binding</keyword>
<comment type="similarity">
    <text evidence="1">Belongs to the ABC transporter superfamily.</text>
</comment>
<dbReference type="PANTHER" id="PTHR42734:SF5">
    <property type="entry name" value="IRON TRANSPORT SYSTEM ATP-BINDING PROTEIN HI_0361-RELATED"/>
    <property type="match status" value="1"/>
</dbReference>
<feature type="domain" description="ABC transporter" evidence="5">
    <location>
        <begin position="2"/>
        <end position="234"/>
    </location>
</feature>
<dbReference type="EMBL" id="JAHHHW010000018">
    <property type="protein sequence ID" value="MBW4430524.1"/>
    <property type="molecule type" value="Genomic_DNA"/>
</dbReference>
<accession>A0A9E3H4Y7</accession>
<evidence type="ECO:0000256" key="4">
    <source>
        <dbReference type="ARBA" id="ARBA00022840"/>
    </source>
</evidence>
<dbReference type="PROSITE" id="PS50893">
    <property type="entry name" value="ABC_TRANSPORTER_2"/>
    <property type="match status" value="1"/>
</dbReference>
<dbReference type="SUPFAM" id="SSF52540">
    <property type="entry name" value="P-loop containing nucleoside triphosphate hydrolases"/>
    <property type="match status" value="1"/>
</dbReference>
<evidence type="ECO:0000259" key="5">
    <source>
        <dbReference type="PROSITE" id="PS50893"/>
    </source>
</evidence>
<proteinExistence type="inferred from homology"/>
<reference evidence="6" key="2">
    <citation type="journal article" date="2022" name="Microbiol. Resour. Announc.">
        <title>Metagenome Sequencing to Explore Phylogenomics of Terrestrial Cyanobacteria.</title>
        <authorList>
            <person name="Ward R.D."/>
            <person name="Stajich J.E."/>
            <person name="Johansen J.R."/>
            <person name="Huntemann M."/>
            <person name="Clum A."/>
            <person name="Foster B."/>
            <person name="Foster B."/>
            <person name="Roux S."/>
            <person name="Palaniappan K."/>
            <person name="Varghese N."/>
            <person name="Mukherjee S."/>
            <person name="Reddy T.B.K."/>
            <person name="Daum C."/>
            <person name="Copeland A."/>
            <person name="Chen I.A."/>
            <person name="Ivanova N.N."/>
            <person name="Kyrpides N.C."/>
            <person name="Shapiro N."/>
            <person name="Eloe-Fadrosh E.A."/>
            <person name="Pietrasiak N."/>
        </authorList>
    </citation>
    <scope>NUCLEOTIDE SEQUENCE</scope>
    <source>
        <strain evidence="6">HA4357-MV3</strain>
    </source>
</reference>
<dbReference type="InterPro" id="IPR003439">
    <property type="entry name" value="ABC_transporter-like_ATP-bd"/>
</dbReference>
<name>A0A9E3H4Y7_9NOST</name>
<dbReference type="AlphaFoldDB" id="A0A9E3H4Y7"/>
<dbReference type="PROSITE" id="PS00211">
    <property type="entry name" value="ABC_TRANSPORTER_1"/>
    <property type="match status" value="1"/>
</dbReference>
<evidence type="ECO:0000256" key="1">
    <source>
        <dbReference type="ARBA" id="ARBA00005417"/>
    </source>
</evidence>
<dbReference type="SMART" id="SM00382">
    <property type="entry name" value="AAA"/>
    <property type="match status" value="1"/>
</dbReference>
<dbReference type="GO" id="GO:0016887">
    <property type="term" value="F:ATP hydrolysis activity"/>
    <property type="evidence" value="ECO:0007669"/>
    <property type="project" value="InterPro"/>
</dbReference>
<dbReference type="InterPro" id="IPR017871">
    <property type="entry name" value="ABC_transporter-like_CS"/>
</dbReference>
<evidence type="ECO:0000313" key="6">
    <source>
        <dbReference type="EMBL" id="MBW4430524.1"/>
    </source>
</evidence>